<dbReference type="Pfam" id="PF00621">
    <property type="entry name" value="RhoGEF"/>
    <property type="match status" value="1"/>
</dbReference>
<evidence type="ECO:0000256" key="3">
    <source>
        <dbReference type="SAM" id="MobiDB-lite"/>
    </source>
</evidence>
<reference evidence="5 6" key="1">
    <citation type="submission" date="2014-09" db="EMBL/GenBank/DDBJ databases">
        <authorList>
            <person name="Magalhaes I.L.F."/>
            <person name="Oliveira U."/>
            <person name="Santos F.R."/>
            <person name="Vidigal T.H.D.A."/>
            <person name="Brescovit A.D."/>
            <person name="Santos A.J."/>
        </authorList>
    </citation>
    <scope>NUCLEOTIDE SEQUENCE [LARGE SCALE GENOMIC DNA]</scope>
</reference>
<dbReference type="GO" id="GO:0005737">
    <property type="term" value="C:cytoplasm"/>
    <property type="evidence" value="ECO:0007669"/>
    <property type="project" value="UniProtKB-SubCell"/>
</dbReference>
<feature type="compositionally biased region" description="Pro residues" evidence="3">
    <location>
        <begin position="118"/>
        <end position="128"/>
    </location>
</feature>
<dbReference type="InterPro" id="IPR051480">
    <property type="entry name" value="Endocytic_GEF_Adapter"/>
</dbReference>
<feature type="region of interest" description="Disordered" evidence="3">
    <location>
        <begin position="1095"/>
        <end position="1137"/>
    </location>
</feature>
<proteinExistence type="predicted"/>
<feature type="region of interest" description="Disordered" evidence="3">
    <location>
        <begin position="1"/>
        <end position="166"/>
    </location>
</feature>
<dbReference type="EMBL" id="CCYA01000159">
    <property type="protein sequence ID" value="CEH12525.1"/>
    <property type="molecule type" value="Genomic_DNA"/>
</dbReference>
<evidence type="ECO:0000313" key="6">
    <source>
        <dbReference type="Proteomes" id="UP000054845"/>
    </source>
</evidence>
<comment type="subcellular location">
    <subcellularLocation>
        <location evidence="1">Cytoplasm</location>
    </subcellularLocation>
</comment>
<dbReference type="PANTHER" id="PTHR46006:SF7">
    <property type="entry name" value="DH DOMAIN-CONTAINING PROTEIN"/>
    <property type="match status" value="1"/>
</dbReference>
<feature type="compositionally biased region" description="Low complexity" evidence="3">
    <location>
        <begin position="1262"/>
        <end position="1272"/>
    </location>
</feature>
<evidence type="ECO:0000313" key="5">
    <source>
        <dbReference type="EMBL" id="CEH12525.1"/>
    </source>
</evidence>
<dbReference type="InterPro" id="IPR000219">
    <property type="entry name" value="DH_dom"/>
</dbReference>
<feature type="region of interest" description="Disordered" evidence="3">
    <location>
        <begin position="1262"/>
        <end position="1377"/>
    </location>
</feature>
<dbReference type="GO" id="GO:0005085">
    <property type="term" value="F:guanyl-nucleotide exchange factor activity"/>
    <property type="evidence" value="ECO:0007669"/>
    <property type="project" value="InterPro"/>
</dbReference>
<feature type="compositionally biased region" description="Basic and acidic residues" evidence="3">
    <location>
        <begin position="1349"/>
        <end position="1359"/>
    </location>
</feature>
<feature type="compositionally biased region" description="Basic and acidic residues" evidence="3">
    <location>
        <begin position="885"/>
        <end position="902"/>
    </location>
</feature>
<dbReference type="Proteomes" id="UP000054845">
    <property type="component" value="Unassembled WGS sequence"/>
</dbReference>
<feature type="compositionally biased region" description="Low complexity" evidence="3">
    <location>
        <begin position="937"/>
        <end position="946"/>
    </location>
</feature>
<feature type="compositionally biased region" description="Polar residues" evidence="3">
    <location>
        <begin position="284"/>
        <end position="295"/>
    </location>
</feature>
<protein>
    <submittedName>
        <fullName evidence="5">FACIOGENITAL DYSPLASIA PROTEIN</fullName>
    </submittedName>
</protein>
<feature type="region of interest" description="Disordered" evidence="3">
    <location>
        <begin position="179"/>
        <end position="319"/>
    </location>
</feature>
<keyword evidence="2" id="KW-0963">Cytoplasm</keyword>
<feature type="domain" description="DH" evidence="4">
    <location>
        <begin position="455"/>
        <end position="842"/>
    </location>
</feature>
<sequence length="1377" mass="144392">MRRLFGRLTGGPQSPNPKSSSDGVYAGNEKQSGSAASGDKVRALAAKFEAQSNNNDLTGDTTRIKKYRSSAPPVDASIIDDLPRHPLGPSEHADTTTASPVGRSGSHGPLSTPHGFQAPPPASEPPVEPLVRPRSGAGIKSESERSSREASGSSGQAASSLTSPANNSLGAAVKTVAFAPSPIKKARPSSPSAFTDEPLPVQASSSSAAGFARPTLASAARARSYSKPSSAAGINEFGVPNMSSSGLAAHSLPRDGAGDLFAGAKRTNYSLPIASATKNRRSQSSHGTGSANLSRRGSLGANPNGASADGATSGIPSSISAPYPSGLPVDAATAHEGVPRLVQTSSSTDDEQRANSILFIPPGQISREGGNAQPRSISPSSFVSAHSSAHASKPGGSVDTRRLSTSTAPGAHMTRSASQGNVTWSAASAATGSAPSWSQMTQRDLVDNLGPRERTRQEVLWEIVASEERYVNELEKAKDLYLDALLHPLRYRSNPTSPQMTTTSSWPNTSDSSASRSRHTLHPIDTSSSAELPIASRYMSPLSATNTRTGSEGHAQSSSSGKKVSSDAQSSGGATSGAQSRAPSIAAATTAAPPRPPRSSIARGLGIGAPRTSTRGASGAMSRDASATSSPHMGSVALNVKQPRKSSRKANSQAIQNPVSSQTGYTNLDGSALSVPLPKSLRAVLEALNDGLLEGHTLLSEALRVRYEEQWPLVRSLADVFTRYDYILKHYKGYVIHLERALEELEEAGLMERAMRGKRIKRERLTQTVGLGRAVASLETSAAERGECGLSIFISMPFQRLLKYPLLFQNLLYHTDPSTFEFENTVAMVVDVEGLVRSIESAKVSSEERDKAYDAFARIDGILDKAVLRPRPDRLLIEERPLYEEGPRRAVSESAPKDEVERNGGGGVSESEDEGPSASKVKGSGALAHSSGGTGGSNATSTGKSSSLREALKSKRSYRRLSDFLSADDKATKAPSMGSKRDVWVVKFSDVELKCQRVGVTALPMSSTTALRPSGSSIGAPAPIEDESGPQAFPSTEMDDSIDVTTGPELAADFAARSKDSKERLKALRNTTLRAKTRNLYKFVGVVAWRKAAQPSTSALQDELAQGIQEAEEDEDEEDEDEVGSQASEETEAGMLLDTERYVRQSTLSFSYAGDEVLPRAHLPNAHGLTPLRPSSSSVTNVYAAAPTHASSVAAFRFARAGAASEKFGQAAAGHNMVRNDSPKVRQNLHPTQQQGLLTEAEVVSRSHGVGRQNKFGARLRSELGSGSGASSNNAPLSVAGSRAGTSRSGVCNSNGNLPSATSSSHGHGSHGKSYEGAMGGGGGGGHGADARSVRSGGGRSTGSTRESQLMEEKAHLTRDPSSMSSDLRIVSKYMSD</sequence>
<feature type="compositionally biased region" description="Polar residues" evidence="3">
    <location>
        <begin position="1006"/>
        <end position="1017"/>
    </location>
</feature>
<keyword evidence="6" id="KW-1185">Reference proteome</keyword>
<dbReference type="STRING" id="401625.A0A0P1BAR4"/>
<feature type="compositionally biased region" description="Low complexity" evidence="3">
    <location>
        <begin position="555"/>
        <end position="603"/>
    </location>
</feature>
<dbReference type="OrthoDB" id="1716625at2759"/>
<feature type="compositionally biased region" description="Polar residues" evidence="3">
    <location>
        <begin position="649"/>
        <end position="666"/>
    </location>
</feature>
<feature type="compositionally biased region" description="Low complexity" evidence="3">
    <location>
        <begin position="149"/>
        <end position="160"/>
    </location>
</feature>
<dbReference type="GO" id="GO:0035025">
    <property type="term" value="P:positive regulation of Rho protein signal transduction"/>
    <property type="evidence" value="ECO:0007669"/>
    <property type="project" value="TreeGrafter"/>
</dbReference>
<feature type="region of interest" description="Disordered" evidence="3">
    <location>
        <begin position="359"/>
        <end position="427"/>
    </location>
</feature>
<evidence type="ECO:0000256" key="1">
    <source>
        <dbReference type="ARBA" id="ARBA00004496"/>
    </source>
</evidence>
<feature type="compositionally biased region" description="Gly residues" evidence="3">
    <location>
        <begin position="1318"/>
        <end position="1328"/>
    </location>
</feature>
<dbReference type="PANTHER" id="PTHR46006">
    <property type="entry name" value="RHO GUANINE NUCLEOTIDE EXCHANGE FACTOR AT 64C, ISOFORM A"/>
    <property type="match status" value="1"/>
</dbReference>
<feature type="compositionally biased region" description="Polar residues" evidence="3">
    <location>
        <begin position="493"/>
        <end position="515"/>
    </location>
</feature>
<feature type="region of interest" description="Disordered" evidence="3">
    <location>
        <begin position="1006"/>
        <end position="1047"/>
    </location>
</feature>
<feature type="compositionally biased region" description="Low complexity" evidence="3">
    <location>
        <begin position="376"/>
        <end position="397"/>
    </location>
</feature>
<dbReference type="SUPFAM" id="SSF48065">
    <property type="entry name" value="DBL homology domain (DH-domain)"/>
    <property type="match status" value="1"/>
</dbReference>
<dbReference type="Gene3D" id="1.20.900.10">
    <property type="entry name" value="Dbl homology (DH) domain"/>
    <property type="match status" value="2"/>
</dbReference>
<feature type="compositionally biased region" description="Polar residues" evidence="3">
    <location>
        <begin position="1284"/>
        <end position="1302"/>
    </location>
</feature>
<evidence type="ECO:0000256" key="2">
    <source>
        <dbReference type="ARBA" id="ARBA00022490"/>
    </source>
</evidence>
<dbReference type="InterPro" id="IPR035899">
    <property type="entry name" value="DBL_dom_sf"/>
</dbReference>
<accession>A0A0P1BAR4</accession>
<evidence type="ECO:0000259" key="4">
    <source>
        <dbReference type="PROSITE" id="PS50010"/>
    </source>
</evidence>
<feature type="compositionally biased region" description="Polar residues" evidence="3">
    <location>
        <begin position="50"/>
        <end position="61"/>
    </location>
</feature>
<feature type="region of interest" description="Disordered" evidence="3">
    <location>
        <begin position="885"/>
        <end position="954"/>
    </location>
</feature>
<dbReference type="PROSITE" id="PS50010">
    <property type="entry name" value="DH_2"/>
    <property type="match status" value="1"/>
</dbReference>
<organism evidence="5 6">
    <name type="scientific">Ceraceosorus bombacis</name>
    <dbReference type="NCBI Taxonomy" id="401625"/>
    <lineage>
        <taxon>Eukaryota</taxon>
        <taxon>Fungi</taxon>
        <taxon>Dikarya</taxon>
        <taxon>Basidiomycota</taxon>
        <taxon>Ustilaginomycotina</taxon>
        <taxon>Exobasidiomycetes</taxon>
        <taxon>Ceraceosorales</taxon>
        <taxon>Ceraceosoraceae</taxon>
        <taxon>Ceraceosorus</taxon>
    </lineage>
</organism>
<name>A0A0P1BAR4_9BASI</name>
<feature type="compositionally biased region" description="Acidic residues" evidence="3">
    <location>
        <begin position="1110"/>
        <end position="1123"/>
    </location>
</feature>
<feature type="compositionally biased region" description="Polar residues" evidence="3">
    <location>
        <begin position="11"/>
        <end position="22"/>
    </location>
</feature>
<feature type="region of interest" description="Disordered" evidence="3">
    <location>
        <begin position="491"/>
        <end position="666"/>
    </location>
</feature>